<dbReference type="InterPro" id="IPR003293">
    <property type="entry name" value="Nudix_hydrolase6-like"/>
</dbReference>
<evidence type="ECO:0000256" key="1">
    <source>
        <dbReference type="ARBA" id="ARBA00005582"/>
    </source>
</evidence>
<gene>
    <name evidence="6" type="primary">LOC113709751</name>
</gene>
<dbReference type="GO" id="GO:0035529">
    <property type="term" value="F:NADH pyrophosphatase activity"/>
    <property type="evidence" value="ECO:0007669"/>
    <property type="project" value="TreeGrafter"/>
</dbReference>
<comment type="similarity">
    <text evidence="1 3">Belongs to the Nudix hydrolase family.</text>
</comment>
<dbReference type="GO" id="GO:0051287">
    <property type="term" value="F:NAD binding"/>
    <property type="evidence" value="ECO:0007669"/>
    <property type="project" value="TreeGrafter"/>
</dbReference>
<dbReference type="GO" id="GO:0047631">
    <property type="term" value="F:ADP-ribose diphosphatase activity"/>
    <property type="evidence" value="ECO:0007669"/>
    <property type="project" value="TreeGrafter"/>
</dbReference>
<dbReference type="InterPro" id="IPR000086">
    <property type="entry name" value="NUDIX_hydrolase_dom"/>
</dbReference>
<keyword evidence="2 3" id="KW-0378">Hydrolase</keyword>
<accession>A0A6P6UD52</accession>
<dbReference type="PROSITE" id="PS00893">
    <property type="entry name" value="NUDIX_BOX"/>
    <property type="match status" value="1"/>
</dbReference>
<evidence type="ECO:0000256" key="2">
    <source>
        <dbReference type="ARBA" id="ARBA00022801"/>
    </source>
</evidence>
<reference evidence="6" key="2">
    <citation type="submission" date="2025-08" db="UniProtKB">
        <authorList>
            <consortium name="RefSeq"/>
        </authorList>
    </citation>
    <scope>IDENTIFICATION</scope>
    <source>
        <tissue evidence="6">Leaves</tissue>
    </source>
</reference>
<dbReference type="InterPro" id="IPR020084">
    <property type="entry name" value="NUDIX_hydrolase_CS"/>
</dbReference>
<evidence type="ECO:0000313" key="6">
    <source>
        <dbReference type="RefSeq" id="XP_027088398.2"/>
    </source>
</evidence>
<dbReference type="AlphaFoldDB" id="A0A6P6UD52"/>
<organism evidence="5 6">
    <name type="scientific">Coffea arabica</name>
    <name type="common">Arabian coffee</name>
    <dbReference type="NCBI Taxonomy" id="13443"/>
    <lineage>
        <taxon>Eukaryota</taxon>
        <taxon>Viridiplantae</taxon>
        <taxon>Streptophyta</taxon>
        <taxon>Embryophyta</taxon>
        <taxon>Tracheophyta</taxon>
        <taxon>Spermatophyta</taxon>
        <taxon>Magnoliopsida</taxon>
        <taxon>eudicotyledons</taxon>
        <taxon>Gunneridae</taxon>
        <taxon>Pentapetalae</taxon>
        <taxon>asterids</taxon>
        <taxon>lamiids</taxon>
        <taxon>Gentianales</taxon>
        <taxon>Rubiaceae</taxon>
        <taxon>Ixoroideae</taxon>
        <taxon>Gardenieae complex</taxon>
        <taxon>Bertiereae - Coffeeae clade</taxon>
        <taxon>Coffeeae</taxon>
        <taxon>Coffea</taxon>
    </lineage>
</organism>
<dbReference type="InterPro" id="IPR015797">
    <property type="entry name" value="NUDIX_hydrolase-like_dom_sf"/>
</dbReference>
<dbReference type="PANTHER" id="PTHR13994:SF29">
    <property type="entry name" value="NUDIX HYDROLASE 2"/>
    <property type="match status" value="1"/>
</dbReference>
<reference evidence="5" key="1">
    <citation type="journal article" date="2025" name="Foods">
        <title>Unveiling the Microbial Signatures of Arabica Coffee Cherries: Insights into Ripeness Specific Diversity, Functional Traits, and Implications for Quality and Safety.</title>
        <authorList>
            <consortium name="RefSeq"/>
            <person name="Tenea G.N."/>
            <person name="Cifuentes V."/>
            <person name="Reyes P."/>
            <person name="Cevallos-Vallejos M."/>
        </authorList>
    </citation>
    <scope>NUCLEOTIDE SEQUENCE [LARGE SCALE GENOMIC DNA]</scope>
</reference>
<protein>
    <submittedName>
        <fullName evidence="6">Nudix hydrolase 2 isoform X1</fullName>
    </submittedName>
</protein>
<dbReference type="OrthoDB" id="447842at2759"/>
<dbReference type="Proteomes" id="UP001652660">
    <property type="component" value="Chromosome 9e"/>
</dbReference>
<dbReference type="GeneID" id="113709751"/>
<dbReference type="InterPro" id="IPR020476">
    <property type="entry name" value="Nudix_hydrolase"/>
</dbReference>
<dbReference type="PANTHER" id="PTHR13994">
    <property type="entry name" value="NUDIX HYDROLASE RELATED"/>
    <property type="match status" value="1"/>
</dbReference>
<proteinExistence type="inferred from homology"/>
<evidence type="ECO:0000259" key="4">
    <source>
        <dbReference type="PROSITE" id="PS51462"/>
    </source>
</evidence>
<dbReference type="Gene3D" id="3.90.79.10">
    <property type="entry name" value="Nucleoside Triphosphate Pyrophosphohydrolase"/>
    <property type="match status" value="1"/>
</dbReference>
<feature type="domain" description="Nudix hydrolase" evidence="4">
    <location>
        <begin position="210"/>
        <end position="342"/>
    </location>
</feature>
<dbReference type="CDD" id="cd04670">
    <property type="entry name" value="NUDIX_ASFGF2_Nudt6"/>
    <property type="match status" value="1"/>
</dbReference>
<dbReference type="SUPFAM" id="SSF55811">
    <property type="entry name" value="Nudix"/>
    <property type="match status" value="1"/>
</dbReference>
<dbReference type="PRINTS" id="PR00502">
    <property type="entry name" value="NUDIXFAMILY"/>
</dbReference>
<sequence>MIAARLLIPKLSSSSSSSSSCFIVKNNPTRTKYYGFFSNHQKLAFLSYPITSSSARTRTRITDLSSCTSPGKFSQGTTRLGSYCLKNNTTRIRSLSSMNTTSALEVSSSLPPDKLDRILAGKDDDHDGVIVQLTDQPLDPSLFTSLLHASLSHWKLQGKKGVWIKLPIELANLVEPAVKAGFYFHHAEPKYLMLVHWLPSTTNTIPANASHRVGIGAFVMNEKNEVLVVQEKSGRFRGTGIWKFPTGVVDEGEDISAAAVREVKEETGVDAKFVEILAFRQSHESFFDKSDLFFVCMLRPLSFEIQLQETEIEAAQWMPFQEYAAQPFVQKHQLFKDISDVCLAKKGGQYAGFTPVPAETSLSAKKTHLYLNKQGLNYE</sequence>
<dbReference type="GO" id="GO:0046872">
    <property type="term" value="F:metal ion binding"/>
    <property type="evidence" value="ECO:0007669"/>
    <property type="project" value="UniProtKB-KW"/>
</dbReference>
<dbReference type="RefSeq" id="XP_027088398.2">
    <property type="nucleotide sequence ID" value="XM_027232597.2"/>
</dbReference>
<dbReference type="InterPro" id="IPR040618">
    <property type="entry name" value="Pre-Nudix"/>
</dbReference>
<dbReference type="Gene3D" id="3.40.630.30">
    <property type="match status" value="1"/>
</dbReference>
<dbReference type="PROSITE" id="PS51257">
    <property type="entry name" value="PROKAR_LIPOPROTEIN"/>
    <property type="match status" value="1"/>
</dbReference>
<dbReference type="PROSITE" id="PS51462">
    <property type="entry name" value="NUDIX"/>
    <property type="match status" value="1"/>
</dbReference>
<name>A0A6P6UD52_COFAR</name>
<evidence type="ECO:0000313" key="5">
    <source>
        <dbReference type="Proteomes" id="UP001652660"/>
    </source>
</evidence>
<dbReference type="Pfam" id="PF00293">
    <property type="entry name" value="NUDIX"/>
    <property type="match status" value="1"/>
</dbReference>
<dbReference type="PRINTS" id="PR01356">
    <property type="entry name" value="GFGPROTEIN"/>
</dbReference>
<dbReference type="Pfam" id="PF18290">
    <property type="entry name" value="Nudix_hydro"/>
    <property type="match status" value="1"/>
</dbReference>
<evidence type="ECO:0000256" key="3">
    <source>
        <dbReference type="RuleBase" id="RU003476"/>
    </source>
</evidence>
<keyword evidence="5" id="KW-1185">Reference proteome</keyword>